<proteinExistence type="predicted"/>
<dbReference type="RefSeq" id="XP_056515784.1">
    <property type="nucleotide sequence ID" value="XM_056650934.1"/>
</dbReference>
<evidence type="ECO:0000313" key="1">
    <source>
        <dbReference type="EMBL" id="KAJ5114591.1"/>
    </source>
</evidence>
<accession>A0A9W9G9M6</accession>
<organism evidence="1 2">
    <name type="scientific">Penicillium alfredii</name>
    <dbReference type="NCBI Taxonomy" id="1506179"/>
    <lineage>
        <taxon>Eukaryota</taxon>
        <taxon>Fungi</taxon>
        <taxon>Dikarya</taxon>
        <taxon>Ascomycota</taxon>
        <taxon>Pezizomycotina</taxon>
        <taxon>Eurotiomycetes</taxon>
        <taxon>Eurotiomycetidae</taxon>
        <taxon>Eurotiales</taxon>
        <taxon>Aspergillaceae</taxon>
        <taxon>Penicillium</taxon>
    </lineage>
</organism>
<dbReference type="Proteomes" id="UP001141434">
    <property type="component" value="Unassembled WGS sequence"/>
</dbReference>
<comment type="caution">
    <text evidence="1">The sequence shown here is derived from an EMBL/GenBank/DDBJ whole genome shotgun (WGS) entry which is preliminary data.</text>
</comment>
<reference evidence="1" key="1">
    <citation type="submission" date="2022-11" db="EMBL/GenBank/DDBJ databases">
        <authorList>
            <person name="Petersen C."/>
        </authorList>
    </citation>
    <scope>NUCLEOTIDE SEQUENCE</scope>
    <source>
        <strain evidence="1">IBT 34128</strain>
    </source>
</reference>
<name>A0A9W9G9M6_9EURO</name>
<dbReference type="OrthoDB" id="4149149at2759"/>
<sequence>MEADPDTQVEVDFMIRDYLACIAIDGVLTDHPGHDVDWLVHSIQTFQSSRTESPAPPPSRDLKIKLQLLTVAHRLRGYTPARDARSRPTPTLSAIAIEFMDLCSAAVDKVSEPRWFDIGARFMLQAVLEEHRIADRTPSQALRQLFAWAPGEPDRDLKWAHSRHQYSSDLPLPGRPSAPERQDALAQKFPLFEFKNLVIEFLRDLMTTLDPPILIQLERGKLGSLSRAETQQLKARIGLR</sequence>
<evidence type="ECO:0000313" key="2">
    <source>
        <dbReference type="Proteomes" id="UP001141434"/>
    </source>
</evidence>
<dbReference type="AlphaFoldDB" id="A0A9W9G9M6"/>
<keyword evidence="2" id="KW-1185">Reference proteome</keyword>
<reference evidence="1" key="2">
    <citation type="journal article" date="2023" name="IMA Fungus">
        <title>Comparative genomic study of the Penicillium genus elucidates a diverse pangenome and 15 lateral gene transfer events.</title>
        <authorList>
            <person name="Petersen C."/>
            <person name="Sorensen T."/>
            <person name="Nielsen M.R."/>
            <person name="Sondergaard T.E."/>
            <person name="Sorensen J.L."/>
            <person name="Fitzpatrick D.A."/>
            <person name="Frisvad J.C."/>
            <person name="Nielsen K.L."/>
        </authorList>
    </citation>
    <scope>NUCLEOTIDE SEQUENCE</scope>
    <source>
        <strain evidence="1">IBT 34128</strain>
    </source>
</reference>
<gene>
    <name evidence="1" type="ORF">NUU61_000350</name>
</gene>
<dbReference type="GeneID" id="81390102"/>
<protein>
    <submittedName>
        <fullName evidence="1">Uncharacterized protein</fullName>
    </submittedName>
</protein>
<dbReference type="EMBL" id="JAPMSZ010000001">
    <property type="protein sequence ID" value="KAJ5114591.1"/>
    <property type="molecule type" value="Genomic_DNA"/>
</dbReference>